<comment type="pathway">
    <text evidence="4 19">Cell wall biogenesis; peptidoglycan biosynthesis.</text>
</comment>
<dbReference type="HAMAP" id="MF_00037">
    <property type="entry name" value="MurB"/>
    <property type="match status" value="1"/>
</dbReference>
<dbReference type="PANTHER" id="PTHR21071:SF4">
    <property type="entry name" value="UDP-N-ACETYLENOLPYRUVOYLGLUCOSAMINE REDUCTASE"/>
    <property type="match status" value="1"/>
</dbReference>
<dbReference type="RefSeq" id="WP_106181813.1">
    <property type="nucleotide sequence ID" value="NZ_MUHY01000001.1"/>
</dbReference>
<dbReference type="NCBIfam" id="TIGR00179">
    <property type="entry name" value="murB"/>
    <property type="match status" value="1"/>
</dbReference>
<organism evidence="21 22">
    <name type="scientific">Candidatus Pandoraea novymonadis</name>
    <dbReference type="NCBI Taxonomy" id="1808959"/>
    <lineage>
        <taxon>Bacteria</taxon>
        <taxon>Pseudomonadati</taxon>
        <taxon>Pseudomonadota</taxon>
        <taxon>Betaproteobacteria</taxon>
        <taxon>Burkholderiales</taxon>
        <taxon>Burkholderiaceae</taxon>
        <taxon>Pandoraea</taxon>
    </lineage>
</organism>
<feature type="active site" evidence="19">
    <location>
        <position position="334"/>
    </location>
</feature>
<keyword evidence="9 19" id="KW-0285">Flavoprotein</keyword>
<dbReference type="Pfam" id="PF02873">
    <property type="entry name" value="MurB_C"/>
    <property type="match status" value="1"/>
</dbReference>
<dbReference type="Gene3D" id="3.90.78.10">
    <property type="entry name" value="UDP-N-acetylenolpyruvoylglucosamine reductase, C-terminal domain"/>
    <property type="match status" value="1"/>
</dbReference>
<keyword evidence="15 19" id="KW-0131">Cell cycle</keyword>
<comment type="catalytic activity">
    <reaction evidence="18 19">
        <text>UDP-N-acetyl-alpha-D-muramate + NADP(+) = UDP-N-acetyl-3-O-(1-carboxyvinyl)-alpha-D-glucosamine + NADPH + H(+)</text>
        <dbReference type="Rhea" id="RHEA:12248"/>
        <dbReference type="ChEBI" id="CHEBI:15378"/>
        <dbReference type="ChEBI" id="CHEBI:57783"/>
        <dbReference type="ChEBI" id="CHEBI:58349"/>
        <dbReference type="ChEBI" id="CHEBI:68483"/>
        <dbReference type="ChEBI" id="CHEBI:70757"/>
        <dbReference type="EC" id="1.3.1.98"/>
    </reaction>
</comment>
<dbReference type="SUPFAM" id="SSF56194">
    <property type="entry name" value="Uridine diphospho-N-Acetylenolpyruvylglucosamine reductase, MurB, C-terminal domain"/>
    <property type="match status" value="1"/>
</dbReference>
<dbReference type="Proteomes" id="UP000242660">
    <property type="component" value="Unassembled WGS sequence"/>
</dbReference>
<dbReference type="SUPFAM" id="SSF56176">
    <property type="entry name" value="FAD-binding/transporter-associated domain-like"/>
    <property type="match status" value="1"/>
</dbReference>
<keyword evidence="22" id="KW-1185">Reference proteome</keyword>
<comment type="similarity">
    <text evidence="19">Belongs to the MurB family.</text>
</comment>
<evidence type="ECO:0000256" key="10">
    <source>
        <dbReference type="ARBA" id="ARBA00022827"/>
    </source>
</evidence>
<evidence type="ECO:0000256" key="8">
    <source>
        <dbReference type="ARBA" id="ARBA00022618"/>
    </source>
</evidence>
<comment type="cofactor">
    <cofactor evidence="1 19">
        <name>FAD</name>
        <dbReference type="ChEBI" id="CHEBI:57692"/>
    </cofactor>
</comment>
<dbReference type="EMBL" id="MUHY01000001">
    <property type="protein sequence ID" value="PSB91894.1"/>
    <property type="molecule type" value="Genomic_DNA"/>
</dbReference>
<evidence type="ECO:0000256" key="4">
    <source>
        <dbReference type="ARBA" id="ARBA00004752"/>
    </source>
</evidence>
<feature type="domain" description="FAD-binding PCMH-type" evidence="20">
    <location>
        <begin position="18"/>
        <end position="188"/>
    </location>
</feature>
<dbReference type="InterPro" id="IPR036318">
    <property type="entry name" value="FAD-bd_PCMH-like_sf"/>
</dbReference>
<dbReference type="InterPro" id="IPR016169">
    <property type="entry name" value="FAD-bd_PCMH_sub2"/>
</dbReference>
<dbReference type="InterPro" id="IPR016167">
    <property type="entry name" value="FAD-bd_PCMH_sub1"/>
</dbReference>
<evidence type="ECO:0000259" key="20">
    <source>
        <dbReference type="PROSITE" id="PS51387"/>
    </source>
</evidence>
<evidence type="ECO:0000256" key="11">
    <source>
        <dbReference type="ARBA" id="ARBA00022857"/>
    </source>
</evidence>
<evidence type="ECO:0000256" key="3">
    <source>
        <dbReference type="ARBA" id="ARBA00004496"/>
    </source>
</evidence>
<feature type="active site" description="Proton donor" evidence="19">
    <location>
        <position position="238"/>
    </location>
</feature>
<name>A0ABX5FDT6_9BURK</name>
<dbReference type="Gene3D" id="3.30.43.10">
    <property type="entry name" value="Uridine Diphospho-n-acetylenolpyruvylglucosamine Reductase, domain 2"/>
    <property type="match status" value="1"/>
</dbReference>
<evidence type="ECO:0000256" key="2">
    <source>
        <dbReference type="ARBA" id="ARBA00003921"/>
    </source>
</evidence>
<dbReference type="PANTHER" id="PTHR21071">
    <property type="entry name" value="UDP-N-ACETYLENOLPYRUVOYLGLUCOSAMINE REDUCTASE"/>
    <property type="match status" value="1"/>
</dbReference>
<dbReference type="Gene3D" id="3.30.465.10">
    <property type="match status" value="1"/>
</dbReference>
<accession>A0ABX5FDT6</accession>
<keyword evidence="11 19" id="KW-0521">NADP</keyword>
<evidence type="ECO:0000256" key="12">
    <source>
        <dbReference type="ARBA" id="ARBA00022960"/>
    </source>
</evidence>
<evidence type="ECO:0000256" key="1">
    <source>
        <dbReference type="ARBA" id="ARBA00001974"/>
    </source>
</evidence>
<evidence type="ECO:0000256" key="6">
    <source>
        <dbReference type="ARBA" id="ARBA00015188"/>
    </source>
</evidence>
<feature type="active site" evidence="19">
    <location>
        <position position="165"/>
    </location>
</feature>
<sequence>MPELYREFSLRNFNTFNLSAMAQLAVVVHSEDDLRRVLAMSEVARLPCLVIGGGSNLVFTRDFDGLIILMRIQGRRFVGMQEDAWIIEVGAGEVWHNFVEWTLDIGCPGLENLALIPGTVGAAPIQNIGAYGIEVAERLHSVRAFDTTTRTFVTLDAEACAFGYRDSLFKKNASRYILTQVTFRLPYPWQSVIRYAELARTLPEQTIKKLSARDIFNSVIGIRRDKLPDPVTMGNAGSFFKNPVLDASTFIALRERFPNVIAYEQPSGDWKLSAGWMIDQCGWRGKTLRKAGVYERQALILVNLGGASGVDVLTLANAIQTSVMERFGVKLEIEPLVL</sequence>
<evidence type="ECO:0000256" key="7">
    <source>
        <dbReference type="ARBA" id="ARBA00022490"/>
    </source>
</evidence>
<evidence type="ECO:0000256" key="14">
    <source>
        <dbReference type="ARBA" id="ARBA00023002"/>
    </source>
</evidence>
<dbReference type="NCBIfam" id="NF010478">
    <property type="entry name" value="PRK13903.1"/>
    <property type="match status" value="1"/>
</dbReference>
<evidence type="ECO:0000256" key="5">
    <source>
        <dbReference type="ARBA" id="ARBA00012518"/>
    </source>
</evidence>
<keyword evidence="7 19" id="KW-0963">Cytoplasm</keyword>
<dbReference type="NCBIfam" id="NF000755">
    <property type="entry name" value="PRK00046.1"/>
    <property type="match status" value="1"/>
</dbReference>
<evidence type="ECO:0000313" key="22">
    <source>
        <dbReference type="Proteomes" id="UP000242660"/>
    </source>
</evidence>
<keyword evidence="12 19" id="KW-0133">Cell shape</keyword>
<comment type="subcellular location">
    <subcellularLocation>
        <location evidence="3 19">Cytoplasm</location>
    </subcellularLocation>
</comment>
<reference evidence="21 22" key="1">
    <citation type="journal article" date="2017" name="Front. Microbiol.">
        <title>Genome of Ca. Pandoraea novymonadis, an Endosymbiotic Bacterium of the Trypanosomatid Novymonas esmeraldas.</title>
        <authorList>
            <person name="Kostygov A.Y."/>
            <person name="Butenko A."/>
            <person name="Nenarokova A."/>
            <person name="Tashyreva D."/>
            <person name="Flegontov P."/>
            <person name="Lukes J."/>
            <person name="Yurchenko V."/>
        </authorList>
    </citation>
    <scope>NUCLEOTIDE SEQUENCE [LARGE SCALE GENOMIC DNA]</scope>
    <source>
        <strain evidence="21 22">E262</strain>
    </source>
</reference>
<evidence type="ECO:0000256" key="9">
    <source>
        <dbReference type="ARBA" id="ARBA00022630"/>
    </source>
</evidence>
<dbReference type="InterPro" id="IPR036635">
    <property type="entry name" value="MurB_C_sf"/>
</dbReference>
<evidence type="ECO:0000256" key="15">
    <source>
        <dbReference type="ARBA" id="ARBA00023306"/>
    </source>
</evidence>
<comment type="function">
    <text evidence="2 19">Cell wall formation.</text>
</comment>
<dbReference type="EC" id="1.3.1.98" evidence="5 19"/>
<comment type="caution">
    <text evidence="21">The sequence shown here is derived from an EMBL/GenBank/DDBJ whole genome shotgun (WGS) entry which is preliminary data.</text>
</comment>
<evidence type="ECO:0000256" key="18">
    <source>
        <dbReference type="ARBA" id="ARBA00048914"/>
    </source>
</evidence>
<keyword evidence="16 19" id="KW-0961">Cell wall biogenesis/degradation</keyword>
<keyword evidence="14 19" id="KW-0560">Oxidoreductase</keyword>
<dbReference type="InterPro" id="IPR003170">
    <property type="entry name" value="MurB"/>
</dbReference>
<evidence type="ECO:0000256" key="19">
    <source>
        <dbReference type="HAMAP-Rule" id="MF_00037"/>
    </source>
</evidence>
<dbReference type="PROSITE" id="PS51387">
    <property type="entry name" value="FAD_PCMH"/>
    <property type="match status" value="1"/>
</dbReference>
<proteinExistence type="inferred from homology"/>
<dbReference type="InterPro" id="IPR006094">
    <property type="entry name" value="Oxid_FAD_bind_N"/>
</dbReference>
<gene>
    <name evidence="19 21" type="primary">murB</name>
    <name evidence="21" type="ORF">BZL35_00112</name>
</gene>
<protein>
    <recommendedName>
        <fullName evidence="6 19">UDP-N-acetylenolpyruvoylglucosamine reductase</fullName>
        <ecNumber evidence="5 19">1.3.1.98</ecNumber>
    </recommendedName>
    <alternativeName>
        <fullName evidence="17 19">UDP-N-acetylmuramate dehydrogenase</fullName>
    </alternativeName>
</protein>
<keyword evidence="10 19" id="KW-0274">FAD</keyword>
<dbReference type="InterPro" id="IPR011601">
    <property type="entry name" value="MurB_C"/>
</dbReference>
<evidence type="ECO:0000256" key="13">
    <source>
        <dbReference type="ARBA" id="ARBA00022984"/>
    </source>
</evidence>
<dbReference type="InterPro" id="IPR016166">
    <property type="entry name" value="FAD-bd_PCMH"/>
</dbReference>
<evidence type="ECO:0000256" key="16">
    <source>
        <dbReference type="ARBA" id="ARBA00023316"/>
    </source>
</evidence>
<keyword evidence="13 19" id="KW-0573">Peptidoglycan synthesis</keyword>
<keyword evidence="8 19" id="KW-0132">Cell division</keyword>
<evidence type="ECO:0000313" key="21">
    <source>
        <dbReference type="EMBL" id="PSB91894.1"/>
    </source>
</evidence>
<evidence type="ECO:0000256" key="17">
    <source>
        <dbReference type="ARBA" id="ARBA00031026"/>
    </source>
</evidence>
<dbReference type="Pfam" id="PF01565">
    <property type="entry name" value="FAD_binding_4"/>
    <property type="match status" value="1"/>
</dbReference>